<evidence type="ECO:0000259" key="4">
    <source>
        <dbReference type="PROSITE" id="PS01124"/>
    </source>
</evidence>
<gene>
    <name evidence="5" type="ORF">H4696_001775</name>
</gene>
<dbReference type="InterPro" id="IPR050204">
    <property type="entry name" value="AraC_XylS_family_regulators"/>
</dbReference>
<sequence length="259" mass="27894">MREAVEVVARPGYAVSVVECADDHTGWSPPEVSPAYRMVLVRRGRFRRRAGGVVADADRTVAYLAVPGDEECFAHPAGGDTCTSVSFGSRLWSRLAGERPARPVVYVDAELELAHRRAVASAADPDYALAEELLVLVGRAITRAVTGTARADDRELVARAREAIGADDPASGGLFPLAEALGVSPYRLSRVFPRELGVSVTRYRNRVRVGRALDRLAAGERELAVLAADLGFADQAHLTRTVREHTGATPGVMRRLLAN</sequence>
<dbReference type="PANTHER" id="PTHR46796">
    <property type="entry name" value="HTH-TYPE TRANSCRIPTIONAL ACTIVATOR RHAS-RELATED"/>
    <property type="match status" value="1"/>
</dbReference>
<evidence type="ECO:0000256" key="3">
    <source>
        <dbReference type="ARBA" id="ARBA00023163"/>
    </source>
</evidence>
<reference evidence="5 6" key="1">
    <citation type="submission" date="2020-10" db="EMBL/GenBank/DDBJ databases">
        <title>Sequencing the genomes of 1000 actinobacteria strains.</title>
        <authorList>
            <person name="Klenk H.-P."/>
        </authorList>
    </citation>
    <scope>NUCLEOTIDE SEQUENCE [LARGE SCALE GENOMIC DNA]</scope>
    <source>
        <strain evidence="5 6">DSM 44653</strain>
    </source>
</reference>
<organism evidence="5 6">
    <name type="scientific">Amycolatopsis lexingtonensis</name>
    <dbReference type="NCBI Taxonomy" id="218822"/>
    <lineage>
        <taxon>Bacteria</taxon>
        <taxon>Bacillati</taxon>
        <taxon>Actinomycetota</taxon>
        <taxon>Actinomycetes</taxon>
        <taxon>Pseudonocardiales</taxon>
        <taxon>Pseudonocardiaceae</taxon>
        <taxon>Amycolatopsis</taxon>
    </lineage>
</organism>
<keyword evidence="6" id="KW-1185">Reference proteome</keyword>
<evidence type="ECO:0000313" key="6">
    <source>
        <dbReference type="Proteomes" id="UP000631670"/>
    </source>
</evidence>
<dbReference type="EMBL" id="JADBEG010000001">
    <property type="protein sequence ID" value="MBE1494675.1"/>
    <property type="molecule type" value="Genomic_DNA"/>
</dbReference>
<dbReference type="Gene3D" id="1.10.10.60">
    <property type="entry name" value="Homeodomain-like"/>
    <property type="match status" value="1"/>
</dbReference>
<feature type="domain" description="HTH araC/xylS-type" evidence="4">
    <location>
        <begin position="158"/>
        <end position="256"/>
    </location>
</feature>
<dbReference type="Pfam" id="PF12833">
    <property type="entry name" value="HTH_18"/>
    <property type="match status" value="1"/>
</dbReference>
<proteinExistence type="predicted"/>
<name>A0ABR9HUT3_9PSEU</name>
<keyword evidence="3" id="KW-0804">Transcription</keyword>
<dbReference type="PROSITE" id="PS00041">
    <property type="entry name" value="HTH_ARAC_FAMILY_1"/>
    <property type="match status" value="1"/>
</dbReference>
<dbReference type="InterPro" id="IPR018062">
    <property type="entry name" value="HTH_AraC-typ_CS"/>
</dbReference>
<evidence type="ECO:0000256" key="1">
    <source>
        <dbReference type="ARBA" id="ARBA00023015"/>
    </source>
</evidence>
<keyword evidence="2" id="KW-0238">DNA-binding</keyword>
<evidence type="ECO:0000313" key="5">
    <source>
        <dbReference type="EMBL" id="MBE1494675.1"/>
    </source>
</evidence>
<dbReference type="SMART" id="SM00342">
    <property type="entry name" value="HTH_ARAC"/>
    <property type="match status" value="1"/>
</dbReference>
<keyword evidence="1" id="KW-0805">Transcription regulation</keyword>
<protein>
    <submittedName>
        <fullName evidence="5">AraC-like DNA-binding protein</fullName>
    </submittedName>
</protein>
<comment type="caution">
    <text evidence="5">The sequence shown here is derived from an EMBL/GenBank/DDBJ whole genome shotgun (WGS) entry which is preliminary data.</text>
</comment>
<dbReference type="Proteomes" id="UP000631670">
    <property type="component" value="Unassembled WGS sequence"/>
</dbReference>
<evidence type="ECO:0000256" key="2">
    <source>
        <dbReference type="ARBA" id="ARBA00023125"/>
    </source>
</evidence>
<accession>A0ABR9HUT3</accession>
<dbReference type="InterPro" id="IPR018060">
    <property type="entry name" value="HTH_AraC"/>
</dbReference>
<dbReference type="InterPro" id="IPR009057">
    <property type="entry name" value="Homeodomain-like_sf"/>
</dbReference>
<dbReference type="PROSITE" id="PS01124">
    <property type="entry name" value="HTH_ARAC_FAMILY_2"/>
    <property type="match status" value="1"/>
</dbReference>
<dbReference type="SUPFAM" id="SSF46689">
    <property type="entry name" value="Homeodomain-like"/>
    <property type="match status" value="1"/>
</dbReference>